<evidence type="ECO:0000256" key="10">
    <source>
        <dbReference type="ARBA" id="ARBA00022723"/>
    </source>
</evidence>
<dbReference type="GO" id="GO:0003723">
    <property type="term" value="F:RNA binding"/>
    <property type="evidence" value="ECO:0007669"/>
    <property type="project" value="UniProtKB-KW"/>
</dbReference>
<dbReference type="OrthoDB" id="1164111at2759"/>
<comment type="similarity">
    <text evidence="5">Belongs to the CAF1 family.</text>
</comment>
<comment type="catalytic activity">
    <reaction evidence="1">
        <text>Exonucleolytic cleavage of poly(A) to 5'-AMP.</text>
        <dbReference type="EC" id="3.1.13.4"/>
    </reaction>
</comment>
<comment type="cofactor">
    <cofactor evidence="2">
        <name>a divalent metal cation</name>
        <dbReference type="ChEBI" id="CHEBI:60240"/>
    </cofactor>
</comment>
<dbReference type="GO" id="GO:0004535">
    <property type="term" value="F:poly(A)-specific ribonuclease activity"/>
    <property type="evidence" value="ECO:0007669"/>
    <property type="project" value="UniProtKB-EC"/>
</dbReference>
<evidence type="ECO:0000256" key="3">
    <source>
        <dbReference type="ARBA" id="ARBA00004123"/>
    </source>
</evidence>
<dbReference type="PANTHER" id="PTHR10797">
    <property type="entry name" value="CCR4-NOT TRANSCRIPTION COMPLEX SUBUNIT"/>
    <property type="match status" value="1"/>
</dbReference>
<dbReference type="InterPro" id="IPR012337">
    <property type="entry name" value="RNaseH-like_sf"/>
</dbReference>
<sequence>MAATVPPDDPPLQSAPSSVPGTPSGSPHRPSSPAEVVLENSEKPVLIRKVWSKNLKDEFAIIRKIIDEYPFVSMDTEFPGVVFRHHHHHSDPLDHYQTLKSNVDVLKMIQVGITLTDSSGNLPDLGCSDHRYIWEFNFCDFDISRDDHAPKSIDLLRHQGFDFDSTREFGVSASRFAELMMSSGLVCNEDVTYITFHSGYDFGYLIKAITGKSLPGTLPEFLSLLRVFFGNHVYDVKHLMKFCPGLHGGLERVAKSLRVERVVGKTHQAGSDSLLTWHAFEKLRAAHFSNGEKEGLLDQYAGVLYGLEIRYP</sequence>
<name>A0A2G9GBZ5_9LAMI</name>
<evidence type="ECO:0000256" key="2">
    <source>
        <dbReference type="ARBA" id="ARBA00001968"/>
    </source>
</evidence>
<keyword evidence="10" id="KW-0479">Metal-binding</keyword>
<evidence type="ECO:0000256" key="15">
    <source>
        <dbReference type="ARBA" id="ARBA00023163"/>
    </source>
</evidence>
<organism evidence="19 20">
    <name type="scientific">Handroanthus impetiginosus</name>
    <dbReference type="NCBI Taxonomy" id="429701"/>
    <lineage>
        <taxon>Eukaryota</taxon>
        <taxon>Viridiplantae</taxon>
        <taxon>Streptophyta</taxon>
        <taxon>Embryophyta</taxon>
        <taxon>Tracheophyta</taxon>
        <taxon>Spermatophyta</taxon>
        <taxon>Magnoliopsida</taxon>
        <taxon>eudicotyledons</taxon>
        <taxon>Gunneridae</taxon>
        <taxon>Pentapetalae</taxon>
        <taxon>asterids</taxon>
        <taxon>lamiids</taxon>
        <taxon>Lamiales</taxon>
        <taxon>Bignoniaceae</taxon>
        <taxon>Crescentiina</taxon>
        <taxon>Tabebuia alliance</taxon>
        <taxon>Handroanthus</taxon>
    </lineage>
</organism>
<evidence type="ECO:0000256" key="13">
    <source>
        <dbReference type="ARBA" id="ARBA00022884"/>
    </source>
</evidence>
<comment type="subunit">
    <text evidence="6">Component of the CCR4-NOT complex, at least composed of CRR4 and CAF1 proteins.</text>
</comment>
<keyword evidence="9" id="KW-0540">Nuclease</keyword>
<evidence type="ECO:0000256" key="16">
    <source>
        <dbReference type="ARBA" id="ARBA00023242"/>
    </source>
</evidence>
<dbReference type="Proteomes" id="UP000231279">
    <property type="component" value="Unassembled WGS sequence"/>
</dbReference>
<dbReference type="InterPro" id="IPR036397">
    <property type="entry name" value="RNaseH_sf"/>
</dbReference>
<evidence type="ECO:0000313" key="19">
    <source>
        <dbReference type="EMBL" id="PIN02814.1"/>
    </source>
</evidence>
<evidence type="ECO:0000256" key="9">
    <source>
        <dbReference type="ARBA" id="ARBA00022722"/>
    </source>
</evidence>
<evidence type="ECO:0000256" key="18">
    <source>
        <dbReference type="SAM" id="MobiDB-lite"/>
    </source>
</evidence>
<keyword evidence="12" id="KW-0269">Exonuclease</keyword>
<keyword evidence="20" id="KW-1185">Reference proteome</keyword>
<evidence type="ECO:0000256" key="5">
    <source>
        <dbReference type="ARBA" id="ARBA00008372"/>
    </source>
</evidence>
<dbReference type="InterPro" id="IPR039637">
    <property type="entry name" value="CNOT7/CNOT8/Pop2"/>
</dbReference>
<feature type="region of interest" description="Disordered" evidence="18">
    <location>
        <begin position="1"/>
        <end position="37"/>
    </location>
</feature>
<evidence type="ECO:0000256" key="17">
    <source>
        <dbReference type="ARBA" id="ARBA00025148"/>
    </source>
</evidence>
<evidence type="ECO:0000256" key="1">
    <source>
        <dbReference type="ARBA" id="ARBA00001663"/>
    </source>
</evidence>
<dbReference type="STRING" id="429701.A0A2G9GBZ5"/>
<comment type="caution">
    <text evidence="19">The sequence shown here is derived from an EMBL/GenBank/DDBJ whole genome shotgun (WGS) entry which is preliminary data.</text>
</comment>
<dbReference type="InterPro" id="IPR006941">
    <property type="entry name" value="RNase_CAF1"/>
</dbReference>
<dbReference type="GO" id="GO:0030014">
    <property type="term" value="C:CCR4-NOT complex"/>
    <property type="evidence" value="ECO:0007669"/>
    <property type="project" value="InterPro"/>
</dbReference>
<keyword evidence="16" id="KW-0539">Nucleus</keyword>
<feature type="compositionally biased region" description="Low complexity" evidence="18">
    <location>
        <begin position="14"/>
        <end position="27"/>
    </location>
</feature>
<keyword evidence="11 19" id="KW-0378">Hydrolase</keyword>
<evidence type="ECO:0000256" key="11">
    <source>
        <dbReference type="ARBA" id="ARBA00022801"/>
    </source>
</evidence>
<reference evidence="20" key="1">
    <citation type="journal article" date="2018" name="Gigascience">
        <title>Genome assembly of the Pink Ipe (Handroanthus impetiginosus, Bignoniaceae), a highly valued, ecologically keystone Neotropical timber forest tree.</title>
        <authorList>
            <person name="Silva-Junior O.B."/>
            <person name="Grattapaglia D."/>
            <person name="Novaes E."/>
            <person name="Collevatti R.G."/>
        </authorList>
    </citation>
    <scope>NUCLEOTIDE SEQUENCE [LARGE SCALE GENOMIC DNA]</scope>
    <source>
        <strain evidence="20">cv. UFG-1</strain>
    </source>
</reference>
<evidence type="ECO:0000256" key="8">
    <source>
        <dbReference type="ARBA" id="ARBA00022490"/>
    </source>
</evidence>
<evidence type="ECO:0000256" key="12">
    <source>
        <dbReference type="ARBA" id="ARBA00022839"/>
    </source>
</evidence>
<evidence type="ECO:0000256" key="14">
    <source>
        <dbReference type="ARBA" id="ARBA00023015"/>
    </source>
</evidence>
<dbReference type="Pfam" id="PF04857">
    <property type="entry name" value="CAF1"/>
    <property type="match status" value="1"/>
</dbReference>
<dbReference type="EMBL" id="NKXS01005761">
    <property type="protein sequence ID" value="PIN02814.1"/>
    <property type="molecule type" value="Genomic_DNA"/>
</dbReference>
<comment type="subcellular location">
    <subcellularLocation>
        <location evidence="4">Cytoplasm</location>
    </subcellularLocation>
    <subcellularLocation>
        <location evidence="3">Nucleus</location>
    </subcellularLocation>
</comment>
<keyword evidence="13" id="KW-0694">RNA-binding</keyword>
<dbReference type="AlphaFoldDB" id="A0A2G9GBZ5"/>
<gene>
    <name evidence="19" type="ORF">CDL12_24669</name>
</gene>
<protein>
    <recommendedName>
        <fullName evidence="7">poly(A)-specific ribonuclease</fullName>
        <ecNumber evidence="7">3.1.13.4</ecNumber>
    </recommendedName>
</protein>
<dbReference type="GO" id="GO:0005634">
    <property type="term" value="C:nucleus"/>
    <property type="evidence" value="ECO:0007669"/>
    <property type="project" value="UniProtKB-SubCell"/>
</dbReference>
<dbReference type="SUPFAM" id="SSF53098">
    <property type="entry name" value="Ribonuclease H-like"/>
    <property type="match status" value="1"/>
</dbReference>
<evidence type="ECO:0000313" key="20">
    <source>
        <dbReference type="Proteomes" id="UP000231279"/>
    </source>
</evidence>
<evidence type="ECO:0000256" key="4">
    <source>
        <dbReference type="ARBA" id="ARBA00004496"/>
    </source>
</evidence>
<dbReference type="Gene3D" id="3.30.420.10">
    <property type="entry name" value="Ribonuclease H-like superfamily/Ribonuclease H"/>
    <property type="match status" value="1"/>
</dbReference>
<evidence type="ECO:0000256" key="7">
    <source>
        <dbReference type="ARBA" id="ARBA00012161"/>
    </source>
</evidence>
<comment type="function">
    <text evidence="17">Ubiquitous transcription factor required for a diverse set of processes. It is a component of the CCR4 complex involved in the control of gene expression.</text>
</comment>
<proteinExistence type="inferred from homology"/>
<dbReference type="GO" id="GO:0005737">
    <property type="term" value="C:cytoplasm"/>
    <property type="evidence" value="ECO:0007669"/>
    <property type="project" value="UniProtKB-SubCell"/>
</dbReference>
<keyword evidence="14" id="KW-0805">Transcription regulation</keyword>
<dbReference type="GO" id="GO:0046872">
    <property type="term" value="F:metal ion binding"/>
    <property type="evidence" value="ECO:0007669"/>
    <property type="project" value="UniProtKB-KW"/>
</dbReference>
<dbReference type="EC" id="3.1.13.4" evidence="7"/>
<keyword evidence="8" id="KW-0963">Cytoplasm</keyword>
<accession>A0A2G9GBZ5</accession>
<evidence type="ECO:0000256" key="6">
    <source>
        <dbReference type="ARBA" id="ARBA00011757"/>
    </source>
</evidence>
<keyword evidence="15" id="KW-0804">Transcription</keyword>